<accession>A0A1T5DV15</accession>
<dbReference type="Proteomes" id="UP000190852">
    <property type="component" value="Unassembled WGS sequence"/>
</dbReference>
<evidence type="ECO:0000256" key="1">
    <source>
        <dbReference type="SAM" id="SignalP"/>
    </source>
</evidence>
<feature type="chain" id="PRO_5013364086" evidence="1">
    <location>
        <begin position="24"/>
        <end position="772"/>
    </location>
</feature>
<gene>
    <name evidence="3" type="ORF">SAMN05660349_02653</name>
</gene>
<keyword evidence="1" id="KW-0732">Signal</keyword>
<dbReference type="AlphaFoldDB" id="A0A1T5DV15"/>
<protein>
    <submittedName>
        <fullName evidence="3">Two component regulator propeller</fullName>
    </submittedName>
</protein>
<dbReference type="Pfam" id="PF21544">
    <property type="entry name" value="PorZ_N_b_propeller"/>
    <property type="match status" value="1"/>
</dbReference>
<dbReference type="EMBL" id="FUYQ01000021">
    <property type="protein sequence ID" value="SKB75642.1"/>
    <property type="molecule type" value="Genomic_DNA"/>
</dbReference>
<proteinExistence type="predicted"/>
<reference evidence="4" key="1">
    <citation type="submission" date="2017-02" db="EMBL/GenBank/DDBJ databases">
        <authorList>
            <person name="Varghese N."/>
            <person name="Submissions S."/>
        </authorList>
    </citation>
    <scope>NUCLEOTIDE SEQUENCE [LARGE SCALE GENOMIC DNA]</scope>
    <source>
        <strain evidence="4">DSM 24967</strain>
    </source>
</reference>
<dbReference type="Pfam" id="PF07494">
    <property type="entry name" value="Reg_prop"/>
    <property type="match status" value="1"/>
</dbReference>
<evidence type="ECO:0000313" key="4">
    <source>
        <dbReference type="Proteomes" id="UP000190852"/>
    </source>
</evidence>
<dbReference type="Gene3D" id="2.130.10.10">
    <property type="entry name" value="YVTN repeat-like/Quinoprotein amine dehydrogenase"/>
    <property type="match status" value="3"/>
</dbReference>
<evidence type="ECO:0000259" key="2">
    <source>
        <dbReference type="Pfam" id="PF21544"/>
    </source>
</evidence>
<feature type="domain" description="PorZ N-terminal beta-propeller" evidence="2">
    <location>
        <begin position="46"/>
        <end position="196"/>
    </location>
</feature>
<dbReference type="SUPFAM" id="SSF101898">
    <property type="entry name" value="NHL repeat"/>
    <property type="match status" value="1"/>
</dbReference>
<name>A0A1T5DV15_9BACT</name>
<dbReference type="SUPFAM" id="SSF50998">
    <property type="entry name" value="Quinoprotein alcohol dehydrogenase-like"/>
    <property type="match status" value="1"/>
</dbReference>
<feature type="signal peptide" evidence="1">
    <location>
        <begin position="1"/>
        <end position="23"/>
    </location>
</feature>
<sequence length="772" mass="85256">MKKRTGCLLWLLMVVVQSVCGQAIGTWKSYLAYTNTTECAEANNLVYAIADGSMFSYNKTDKEIVYYSKENGLSDNEISHIGFNESINTLLITYANGNLDLLNEQGIYNIPFLKSSVSIQDKTINSIYFHNEFAYLSTEFGIMVVNMKKREIKDTYKFDKAVLHVGIVGNKIYAATSGGLFTADTSSNLLDHNNWQKVVLDASQLNEKEIKKLAYFSGVLCFIVPENGVFYLNSSGATIRLLADNTLKDMVHQNGMLIPYSATSLTIYTSLTDKEKVNAGIVNHVSSLKDNTVLWIAAADEGLKAIKKSNTGSYESIVSGITSNSIKRNLTAYMTFSNSKLLVTGGERWADRGFKPGTLMVYDGINWYNFDENKIAQQSGIKFSDITSVVVDPKDPAHYYASSWGEGVFEFRNNEFVNLYSLGNSSLESALPGSSERNYVRVDGLCYDSKGNLWMTSSGVKDGINVLKADGSWSKLYYEVLNSKSLIDKILITKKGYKWVNIPRETPGIFVFDDKGTLDDVSDDVSNFYNLFTDSNGKTIEVSSYYCMTEDKNGTIWMGTDKGPVICPVPDRAIENPGNLYCSNIIRPLEDGSSNGYRLLENERINAIAVDGGNRKWIGTQSSGILLVSEDGMETIAHFTTDNSPILSNNIKCLAINSATGEVFIGTDKGLVSYMGDAVEGKDDYSEIRAFPNPVRPESDDRVTITGLMERSNVKITDLNGHIIYQGTSVGGQLTWNCRNRKGERVASGIYLVLAATPDAGESVVTKIMIIK</sequence>
<dbReference type="InterPro" id="IPR011047">
    <property type="entry name" value="Quinoprotein_ADH-like_sf"/>
</dbReference>
<organism evidence="3 4">
    <name type="scientific">Parabacteroides chartae</name>
    <dbReference type="NCBI Taxonomy" id="1037355"/>
    <lineage>
        <taxon>Bacteria</taxon>
        <taxon>Pseudomonadati</taxon>
        <taxon>Bacteroidota</taxon>
        <taxon>Bacteroidia</taxon>
        <taxon>Bacteroidales</taxon>
        <taxon>Tannerellaceae</taxon>
        <taxon>Parabacteroides</taxon>
    </lineage>
</organism>
<keyword evidence="4" id="KW-1185">Reference proteome</keyword>
<dbReference type="InterPro" id="IPR011110">
    <property type="entry name" value="Reg_prop"/>
</dbReference>
<dbReference type="InterPro" id="IPR015943">
    <property type="entry name" value="WD40/YVTN_repeat-like_dom_sf"/>
</dbReference>
<dbReference type="RefSeq" id="WP_079684071.1">
    <property type="nucleotide sequence ID" value="NZ_FUYQ01000021.1"/>
</dbReference>
<evidence type="ECO:0000313" key="3">
    <source>
        <dbReference type="EMBL" id="SKB75642.1"/>
    </source>
</evidence>
<dbReference type="InterPro" id="IPR048954">
    <property type="entry name" value="PorZ_N"/>
</dbReference>